<proteinExistence type="predicted"/>
<gene>
    <name evidence="3" type="ORF">GGQ80_001717</name>
</gene>
<feature type="domain" description="Acyltransferase 3" evidence="2">
    <location>
        <begin position="13"/>
        <end position="340"/>
    </location>
</feature>
<evidence type="ECO:0000256" key="1">
    <source>
        <dbReference type="SAM" id="Phobius"/>
    </source>
</evidence>
<dbReference type="Proteomes" id="UP000529795">
    <property type="component" value="Unassembled WGS sequence"/>
</dbReference>
<reference evidence="3 4" key="1">
    <citation type="submission" date="2020-08" db="EMBL/GenBank/DDBJ databases">
        <title>Genomic Encyclopedia of Type Strains, Phase IV (KMG-IV): sequencing the most valuable type-strain genomes for metagenomic binning, comparative biology and taxonomic classification.</title>
        <authorList>
            <person name="Goeker M."/>
        </authorList>
    </citation>
    <scope>NUCLEOTIDE SEQUENCE [LARGE SCALE GENOMIC DNA]</scope>
    <source>
        <strain evidence="3 4">YC6723</strain>
    </source>
</reference>
<protein>
    <submittedName>
        <fullName evidence="3">Glucan biosynthesis protein C</fullName>
        <ecNumber evidence="3">2.1.-.-</ecNumber>
    </submittedName>
</protein>
<feature type="transmembrane region" description="Helical" evidence="1">
    <location>
        <begin position="199"/>
        <end position="217"/>
    </location>
</feature>
<evidence type="ECO:0000259" key="2">
    <source>
        <dbReference type="Pfam" id="PF01757"/>
    </source>
</evidence>
<feature type="transmembrane region" description="Helical" evidence="1">
    <location>
        <begin position="301"/>
        <end position="323"/>
    </location>
</feature>
<evidence type="ECO:0000313" key="4">
    <source>
        <dbReference type="Proteomes" id="UP000529795"/>
    </source>
</evidence>
<dbReference type="EMBL" id="JACIEV010000004">
    <property type="protein sequence ID" value="MBB4153811.1"/>
    <property type="molecule type" value="Genomic_DNA"/>
</dbReference>
<organism evidence="3 4">
    <name type="scientific">Sphingomonas jinjuensis</name>
    <dbReference type="NCBI Taxonomy" id="535907"/>
    <lineage>
        <taxon>Bacteria</taxon>
        <taxon>Pseudomonadati</taxon>
        <taxon>Pseudomonadota</taxon>
        <taxon>Alphaproteobacteria</taxon>
        <taxon>Sphingomonadales</taxon>
        <taxon>Sphingomonadaceae</taxon>
        <taxon>Sphingomonas</taxon>
    </lineage>
</organism>
<comment type="caution">
    <text evidence="3">The sequence shown here is derived from an EMBL/GenBank/DDBJ whole genome shotgun (WGS) entry which is preliminary data.</text>
</comment>
<dbReference type="InterPro" id="IPR050623">
    <property type="entry name" value="Glucan_succinyl_AcylTrfase"/>
</dbReference>
<dbReference type="AlphaFoldDB" id="A0A840FAZ3"/>
<feature type="transmembrane region" description="Helical" evidence="1">
    <location>
        <begin position="161"/>
        <end position="187"/>
    </location>
</feature>
<accession>A0A840FAZ3</accession>
<dbReference type="Pfam" id="PF01757">
    <property type="entry name" value="Acyl_transf_3"/>
    <property type="match status" value="1"/>
</dbReference>
<sequence length="405" mass="44598">MKLSRPTPATRNEGLDAWRALLMAAGIFVHGSTLLAPDAVLLFVQTVSHLFRVGTFDALAGYLAAVAIGRHGGVPWLMRRLRQVGVPLVFGMLWICPLIPVLIALGPVERPLPLPFEWHHLWFLAGLLAYSPLAVVLDAADRRWNLAPRLCERYGPEKPRARLFVLMVVVTAASLHEVGAVALRAAVSPDWTERLGNAPLIPGYAPLFAFGFVMARCERLRRRLVTDCRFATAMLALLVLGELGWGWSGWASAALGHGLRATFSALVSAAAPLLVFILVLRSSLLIRTLPLAVRRIADASYTIYLVHFPIIIAINAQLARVAWSPQTKYAIAVTLAAWLGYRFHTHVVKRSAVAAFLFNGRLSNVDPSPRLDRLLQRWEEQAQGAPAMVVAGKRPRLRPSGRLRQ</sequence>
<evidence type="ECO:0000313" key="3">
    <source>
        <dbReference type="EMBL" id="MBB4153811.1"/>
    </source>
</evidence>
<feature type="transmembrane region" description="Helical" evidence="1">
    <location>
        <begin position="21"/>
        <end position="44"/>
    </location>
</feature>
<dbReference type="EC" id="2.1.-.-" evidence="3"/>
<feature type="transmembrane region" description="Helical" evidence="1">
    <location>
        <begin position="120"/>
        <end position="140"/>
    </location>
</feature>
<dbReference type="PANTHER" id="PTHR36927">
    <property type="entry name" value="BLR4337 PROTEIN"/>
    <property type="match status" value="1"/>
</dbReference>
<dbReference type="InterPro" id="IPR002656">
    <property type="entry name" value="Acyl_transf_3_dom"/>
</dbReference>
<feature type="transmembrane region" description="Helical" evidence="1">
    <location>
        <begin position="88"/>
        <end position="108"/>
    </location>
</feature>
<keyword evidence="3" id="KW-0808">Transferase</keyword>
<feature type="transmembrane region" description="Helical" evidence="1">
    <location>
        <begin position="259"/>
        <end position="280"/>
    </location>
</feature>
<keyword evidence="1" id="KW-0472">Membrane</keyword>
<dbReference type="PANTHER" id="PTHR36927:SF1">
    <property type="entry name" value="MDO-LIKE PROTEIN"/>
    <property type="match status" value="1"/>
</dbReference>
<dbReference type="RefSeq" id="WP_183983735.1">
    <property type="nucleotide sequence ID" value="NZ_JACIEV010000004.1"/>
</dbReference>
<keyword evidence="4" id="KW-1185">Reference proteome</keyword>
<dbReference type="GO" id="GO:0016747">
    <property type="term" value="F:acyltransferase activity, transferring groups other than amino-acyl groups"/>
    <property type="evidence" value="ECO:0007669"/>
    <property type="project" value="InterPro"/>
</dbReference>
<name>A0A840FAZ3_9SPHN</name>
<keyword evidence="1" id="KW-1133">Transmembrane helix</keyword>
<feature type="transmembrane region" description="Helical" evidence="1">
    <location>
        <begin position="229"/>
        <end position="247"/>
    </location>
</feature>
<keyword evidence="1" id="KW-0812">Transmembrane</keyword>